<protein>
    <submittedName>
        <fullName evidence="3">Diguanylate cyclase (GGDEF) domain-containing protein</fullName>
    </submittedName>
</protein>
<keyword evidence="1" id="KW-0175">Coiled coil</keyword>
<dbReference type="SUPFAM" id="SSF55073">
    <property type="entry name" value="Nucleotide cyclase"/>
    <property type="match status" value="1"/>
</dbReference>
<dbReference type="OrthoDB" id="9805474at2"/>
<feature type="coiled-coil region" evidence="1">
    <location>
        <begin position="7"/>
        <end position="34"/>
    </location>
</feature>
<dbReference type="AlphaFoldDB" id="A0A1G5JT17"/>
<dbReference type="InterPro" id="IPR029787">
    <property type="entry name" value="Nucleotide_cyclase"/>
</dbReference>
<dbReference type="GO" id="GO:0052621">
    <property type="term" value="F:diguanylate cyclase activity"/>
    <property type="evidence" value="ECO:0007669"/>
    <property type="project" value="TreeGrafter"/>
</dbReference>
<evidence type="ECO:0000256" key="1">
    <source>
        <dbReference type="SAM" id="Coils"/>
    </source>
</evidence>
<gene>
    <name evidence="3" type="ORF">SAMN03080606_03038</name>
</gene>
<dbReference type="NCBIfam" id="TIGR00254">
    <property type="entry name" value="GGDEF"/>
    <property type="match status" value="1"/>
</dbReference>
<keyword evidence="4" id="KW-1185">Reference proteome</keyword>
<dbReference type="InterPro" id="IPR000160">
    <property type="entry name" value="GGDEF_dom"/>
</dbReference>
<dbReference type="STRING" id="1120976.SAMN03080606_03038"/>
<proteinExistence type="predicted"/>
<reference evidence="3 4" key="1">
    <citation type="submission" date="2016-10" db="EMBL/GenBank/DDBJ databases">
        <authorList>
            <person name="de Groot N.N."/>
        </authorList>
    </citation>
    <scope>NUCLEOTIDE SEQUENCE [LARGE SCALE GENOMIC DNA]</scope>
    <source>
        <strain evidence="3 4">DSM 18978</strain>
    </source>
</reference>
<dbReference type="PROSITE" id="PS50887">
    <property type="entry name" value="GGDEF"/>
    <property type="match status" value="1"/>
</dbReference>
<dbReference type="PANTHER" id="PTHR45138:SF23">
    <property type="entry name" value="SIGNALING PROTEIN"/>
    <property type="match status" value="1"/>
</dbReference>
<dbReference type="InterPro" id="IPR043128">
    <property type="entry name" value="Rev_trsase/Diguanyl_cyclase"/>
</dbReference>
<dbReference type="InterPro" id="IPR050469">
    <property type="entry name" value="Diguanylate_Cyclase"/>
</dbReference>
<dbReference type="SMART" id="SM00267">
    <property type="entry name" value="GGDEF"/>
    <property type="match status" value="1"/>
</dbReference>
<dbReference type="EMBL" id="FMUS01000021">
    <property type="protein sequence ID" value="SCY91477.1"/>
    <property type="molecule type" value="Genomic_DNA"/>
</dbReference>
<evidence type="ECO:0000313" key="4">
    <source>
        <dbReference type="Proteomes" id="UP000198636"/>
    </source>
</evidence>
<dbReference type="Gene3D" id="3.30.70.270">
    <property type="match status" value="1"/>
</dbReference>
<dbReference type="Proteomes" id="UP000198636">
    <property type="component" value="Unassembled WGS sequence"/>
</dbReference>
<dbReference type="GO" id="GO:0043709">
    <property type="term" value="P:cell adhesion involved in single-species biofilm formation"/>
    <property type="evidence" value="ECO:0007669"/>
    <property type="project" value="TreeGrafter"/>
</dbReference>
<evidence type="ECO:0000313" key="3">
    <source>
        <dbReference type="EMBL" id="SCY91477.1"/>
    </source>
</evidence>
<evidence type="ECO:0000259" key="2">
    <source>
        <dbReference type="PROSITE" id="PS50887"/>
    </source>
</evidence>
<dbReference type="RefSeq" id="WP_091545295.1">
    <property type="nucleotide sequence ID" value="NZ_FMUS01000021.1"/>
</dbReference>
<dbReference type="GO" id="GO:0005886">
    <property type="term" value="C:plasma membrane"/>
    <property type="evidence" value="ECO:0007669"/>
    <property type="project" value="TreeGrafter"/>
</dbReference>
<feature type="domain" description="GGDEF" evidence="2">
    <location>
        <begin position="65"/>
        <end position="191"/>
    </location>
</feature>
<name>A0A1G5JT17_9FIRM</name>
<dbReference type="GO" id="GO:1902201">
    <property type="term" value="P:negative regulation of bacterial-type flagellum-dependent cell motility"/>
    <property type="evidence" value="ECO:0007669"/>
    <property type="project" value="TreeGrafter"/>
</dbReference>
<dbReference type="Pfam" id="PF00990">
    <property type="entry name" value="GGDEF"/>
    <property type="match status" value="1"/>
</dbReference>
<organism evidence="3 4">
    <name type="scientific">Alkaliphilus peptidifermentans DSM 18978</name>
    <dbReference type="NCBI Taxonomy" id="1120976"/>
    <lineage>
        <taxon>Bacteria</taxon>
        <taxon>Bacillati</taxon>
        <taxon>Bacillota</taxon>
        <taxon>Clostridia</taxon>
        <taxon>Peptostreptococcales</taxon>
        <taxon>Natronincolaceae</taxon>
        <taxon>Alkaliphilus</taxon>
    </lineage>
</organism>
<dbReference type="CDD" id="cd01949">
    <property type="entry name" value="GGDEF"/>
    <property type="match status" value="1"/>
</dbReference>
<accession>A0A1G5JT17</accession>
<dbReference type="PANTHER" id="PTHR45138">
    <property type="entry name" value="REGULATORY COMPONENTS OF SENSORY TRANSDUCTION SYSTEM"/>
    <property type="match status" value="1"/>
</dbReference>
<sequence length="191" mass="22141">MISSIYNQELLRLLDKKEKEIIHLKQKLNNIEKHADMDDLMEIFNKRKGINQLEIEMSKAVISMQPLTLCFIDVDDLKKINDTLGHCQGDNILIAISNLIKKNVRKSDTVFRYGGDEIVIILPNTNLEEADNICRRIDNCLMNLNIHNIPFKISLSKGLVEFDLNKNKSPREFIKEADVIMYNEKEKKKAI</sequence>